<dbReference type="InterPro" id="IPR017884">
    <property type="entry name" value="SANT_dom"/>
</dbReference>
<feature type="region of interest" description="Disordered" evidence="2">
    <location>
        <begin position="90"/>
        <end position="110"/>
    </location>
</feature>
<feature type="domain" description="Myb-like" evidence="3">
    <location>
        <begin position="30"/>
        <end position="73"/>
    </location>
</feature>
<evidence type="ECO:0000256" key="2">
    <source>
        <dbReference type="SAM" id="MobiDB-lite"/>
    </source>
</evidence>
<proteinExistence type="predicted"/>
<dbReference type="InterPro" id="IPR052245">
    <property type="entry name" value="Plant_Stress_Dev_TF"/>
</dbReference>
<dbReference type="GO" id="GO:0009739">
    <property type="term" value="P:response to gibberellin"/>
    <property type="evidence" value="ECO:0007669"/>
    <property type="project" value="TreeGrafter"/>
</dbReference>
<comment type="caution">
    <text evidence="6">The sequence shown here is derived from an EMBL/GenBank/DDBJ whole genome shotgun (WGS) entry which is preliminary data.</text>
</comment>
<dbReference type="EMBL" id="BNJQ01000010">
    <property type="protein sequence ID" value="GHP05497.1"/>
    <property type="molecule type" value="Genomic_DNA"/>
</dbReference>
<dbReference type="InterPro" id="IPR017930">
    <property type="entry name" value="Myb_dom"/>
</dbReference>
<dbReference type="GO" id="GO:0006355">
    <property type="term" value="P:regulation of DNA-templated transcription"/>
    <property type="evidence" value="ECO:0007669"/>
    <property type="project" value="UniProtKB-ARBA"/>
</dbReference>
<feature type="domain" description="SANT" evidence="4">
    <location>
        <begin position="106"/>
        <end position="161"/>
    </location>
</feature>
<name>A0A830HKE8_9CHLO</name>
<dbReference type="InterPro" id="IPR001005">
    <property type="entry name" value="SANT/Myb"/>
</dbReference>
<feature type="region of interest" description="Disordered" evidence="2">
    <location>
        <begin position="1"/>
        <end position="21"/>
    </location>
</feature>
<keyword evidence="7" id="KW-1185">Reference proteome</keyword>
<dbReference type="Proteomes" id="UP000660262">
    <property type="component" value="Unassembled WGS sequence"/>
</dbReference>
<dbReference type="PROSITE" id="PS51293">
    <property type="entry name" value="SANT"/>
    <property type="match status" value="2"/>
</dbReference>
<dbReference type="PANTHER" id="PTHR44191:SF4">
    <property type="entry name" value="OS01G0187900 PROTEIN"/>
    <property type="match status" value="1"/>
</dbReference>
<protein>
    <recommendedName>
        <fullName evidence="8">Myb-like domain-containing protein</fullName>
    </recommendedName>
</protein>
<dbReference type="SUPFAM" id="SSF46689">
    <property type="entry name" value="Homeodomain-like"/>
    <property type="match status" value="2"/>
</dbReference>
<evidence type="ECO:0008006" key="8">
    <source>
        <dbReference type="Google" id="ProtNLM"/>
    </source>
</evidence>
<feature type="domain" description="SANT" evidence="4">
    <location>
        <begin position="25"/>
        <end position="77"/>
    </location>
</feature>
<sequence length="291" mass="32365">MSLAVAVASSSNHDDDDAAPALAGHGVPWWSEEEDSQLLLGLQNLGNDWSSINKQYVKSRTPKQIQRRYYNRHKLPEHLKEDVERALATYDANNNSNSKETRGKTRGNVPWSEEECSQLLAGLQDLGNDWSSINKQYVKSRTPKQIQGRYHRRMMLPEHLKEDMEHALATYDANNNNNNNGDEEAEAPPPPPPPPPSPTISSENLHQIAAEKIMAASDASKNDGDFNNMLECYILCLTVLMESAEEDMLGVGPEADEAAAFIDEARDLLNELNEISAETSVLATQEPVNEI</sequence>
<feature type="compositionally biased region" description="Pro residues" evidence="2">
    <location>
        <begin position="187"/>
        <end position="198"/>
    </location>
</feature>
<dbReference type="PROSITE" id="PS51294">
    <property type="entry name" value="HTH_MYB"/>
    <property type="match status" value="1"/>
</dbReference>
<dbReference type="InterPro" id="IPR009057">
    <property type="entry name" value="Homeodomain-like_sf"/>
</dbReference>
<evidence type="ECO:0000259" key="3">
    <source>
        <dbReference type="PROSITE" id="PS50090"/>
    </source>
</evidence>
<dbReference type="GO" id="GO:0009723">
    <property type="term" value="P:response to ethylene"/>
    <property type="evidence" value="ECO:0007669"/>
    <property type="project" value="TreeGrafter"/>
</dbReference>
<dbReference type="CDD" id="cd00167">
    <property type="entry name" value="SANT"/>
    <property type="match status" value="2"/>
</dbReference>
<dbReference type="SMART" id="SM00717">
    <property type="entry name" value="SANT"/>
    <property type="match status" value="2"/>
</dbReference>
<dbReference type="GO" id="GO:0003677">
    <property type="term" value="F:DNA binding"/>
    <property type="evidence" value="ECO:0007669"/>
    <property type="project" value="UniProtKB-KW"/>
</dbReference>
<evidence type="ECO:0000313" key="7">
    <source>
        <dbReference type="Proteomes" id="UP000660262"/>
    </source>
</evidence>
<dbReference type="OrthoDB" id="2143914at2759"/>
<feature type="domain" description="HTH myb-type" evidence="5">
    <location>
        <begin position="30"/>
        <end position="78"/>
    </location>
</feature>
<evidence type="ECO:0000259" key="5">
    <source>
        <dbReference type="PROSITE" id="PS51294"/>
    </source>
</evidence>
<dbReference type="AlphaFoldDB" id="A0A830HKE8"/>
<feature type="region of interest" description="Disordered" evidence="2">
    <location>
        <begin position="171"/>
        <end position="202"/>
    </location>
</feature>
<keyword evidence="1" id="KW-0238">DNA-binding</keyword>
<dbReference type="Pfam" id="PF00249">
    <property type="entry name" value="Myb_DNA-binding"/>
    <property type="match status" value="2"/>
</dbReference>
<dbReference type="Gene3D" id="1.10.10.60">
    <property type="entry name" value="Homeodomain-like"/>
    <property type="match status" value="2"/>
</dbReference>
<feature type="domain" description="Myb-like" evidence="3">
    <location>
        <begin position="110"/>
        <end position="154"/>
    </location>
</feature>
<dbReference type="PANTHER" id="PTHR44191">
    <property type="entry name" value="TRANSCRIPTION FACTOR KUA1"/>
    <property type="match status" value="1"/>
</dbReference>
<reference evidence="6" key="1">
    <citation type="submission" date="2020-10" db="EMBL/GenBank/DDBJ databases">
        <title>Unveiling of a novel bifunctional photoreceptor, Dualchrome1, isolated from a cosmopolitan green alga.</title>
        <authorList>
            <person name="Suzuki S."/>
            <person name="Kawachi M."/>
        </authorList>
    </citation>
    <scope>NUCLEOTIDE SEQUENCE</scope>
    <source>
        <strain evidence="6">NIES 2893</strain>
    </source>
</reference>
<accession>A0A830HKE8</accession>
<evidence type="ECO:0000259" key="4">
    <source>
        <dbReference type="PROSITE" id="PS51293"/>
    </source>
</evidence>
<dbReference type="PROSITE" id="PS50090">
    <property type="entry name" value="MYB_LIKE"/>
    <property type="match status" value="2"/>
</dbReference>
<feature type="compositionally biased region" description="Low complexity" evidence="2">
    <location>
        <begin position="1"/>
        <end position="11"/>
    </location>
</feature>
<gene>
    <name evidence="6" type="ORF">PPROV_000424700</name>
</gene>
<evidence type="ECO:0000256" key="1">
    <source>
        <dbReference type="ARBA" id="ARBA00023125"/>
    </source>
</evidence>
<organism evidence="6 7">
    <name type="scientific">Pycnococcus provasolii</name>
    <dbReference type="NCBI Taxonomy" id="41880"/>
    <lineage>
        <taxon>Eukaryota</taxon>
        <taxon>Viridiplantae</taxon>
        <taxon>Chlorophyta</taxon>
        <taxon>Pseudoscourfieldiophyceae</taxon>
        <taxon>Pseudoscourfieldiales</taxon>
        <taxon>Pycnococcaceae</taxon>
        <taxon>Pycnococcus</taxon>
    </lineage>
</organism>
<evidence type="ECO:0000313" key="6">
    <source>
        <dbReference type="EMBL" id="GHP05497.1"/>
    </source>
</evidence>